<dbReference type="PANTHER" id="PTHR43245">
    <property type="entry name" value="BIFUNCTIONAL POLYMYXIN RESISTANCE PROTEIN ARNA"/>
    <property type="match status" value="1"/>
</dbReference>
<evidence type="ECO:0000313" key="5">
    <source>
        <dbReference type="Proteomes" id="UP001221142"/>
    </source>
</evidence>
<evidence type="ECO:0000256" key="2">
    <source>
        <dbReference type="ARBA" id="ARBA00023002"/>
    </source>
</evidence>
<keyword evidence="5" id="KW-1185">Reference proteome</keyword>
<accession>A0AAD7FF93</accession>
<evidence type="ECO:0000259" key="3">
    <source>
        <dbReference type="Pfam" id="PF01073"/>
    </source>
</evidence>
<dbReference type="GO" id="GO:0006694">
    <property type="term" value="P:steroid biosynthetic process"/>
    <property type="evidence" value="ECO:0007669"/>
    <property type="project" value="InterPro"/>
</dbReference>
<comment type="similarity">
    <text evidence="1">Belongs to the 3-beta-HSD family.</text>
</comment>
<gene>
    <name evidence="4" type="ORF">FB45DRAFT_1064289</name>
</gene>
<sequence>MSSNNIPTQDANQPACESYLIIGGGTPLGESLIKLLLSRRKDANIAILEAHALPPAQAERFPNQVRVFVEDMQSQKRLLAVLESTQPTCIIHTGTLSTTDMMRILYPTPTDPPLSAKNPNPSMAVIKAVCTAQINGTQNLISAMAEFGAQKQRLVYVSSADIVFNGKERPNLCEADAPYLDRCWKEDFEGWAKSEPLVLASSGRNGLTTAAIRPAMSYGRTPQDFRTLARQDGLIHIDNNKRLLDRTFTDNTAHACLLAADRLSPDHRQHASTAGRAFFITDGEARPIWDFTRDVRAAVAHAIPPEPTTLSGATLLAGAGLSSFRFWRSKKKTSEAPKNNVALNYAMCVTRTYDISRAKEVLEYLPVVSYDEGVRLTAEWYLERQLKLCRARQPVAASQTNPPPYAGKEL</sequence>
<dbReference type="GO" id="GO:0016616">
    <property type="term" value="F:oxidoreductase activity, acting on the CH-OH group of donors, NAD or NADP as acceptor"/>
    <property type="evidence" value="ECO:0007669"/>
    <property type="project" value="InterPro"/>
</dbReference>
<dbReference type="Proteomes" id="UP001221142">
    <property type="component" value="Unassembled WGS sequence"/>
</dbReference>
<feature type="domain" description="3-beta hydroxysteroid dehydrogenase/isomerase" evidence="3">
    <location>
        <begin position="129"/>
        <end position="295"/>
    </location>
</feature>
<dbReference type="InterPro" id="IPR036291">
    <property type="entry name" value="NAD(P)-bd_dom_sf"/>
</dbReference>
<keyword evidence="2" id="KW-0560">Oxidoreductase</keyword>
<dbReference type="Pfam" id="PF01073">
    <property type="entry name" value="3Beta_HSD"/>
    <property type="match status" value="1"/>
</dbReference>
<name>A0AAD7FF93_9AGAR</name>
<protein>
    <recommendedName>
        <fullName evidence="3">3-beta hydroxysteroid dehydrogenase/isomerase domain-containing protein</fullName>
    </recommendedName>
</protein>
<dbReference type="PANTHER" id="PTHR43245:SF51">
    <property type="entry name" value="SHORT CHAIN DEHYDROGENASE_REDUCTASE FAMILY 42E, MEMBER 2"/>
    <property type="match status" value="1"/>
</dbReference>
<dbReference type="InterPro" id="IPR002225">
    <property type="entry name" value="3Beta_OHSteriod_DH/Estase"/>
</dbReference>
<evidence type="ECO:0000256" key="1">
    <source>
        <dbReference type="ARBA" id="ARBA00009219"/>
    </source>
</evidence>
<dbReference type="AlphaFoldDB" id="A0AAD7FF93"/>
<proteinExistence type="inferred from homology"/>
<evidence type="ECO:0000313" key="4">
    <source>
        <dbReference type="EMBL" id="KAJ7615338.1"/>
    </source>
</evidence>
<dbReference type="Gene3D" id="3.40.50.720">
    <property type="entry name" value="NAD(P)-binding Rossmann-like Domain"/>
    <property type="match status" value="1"/>
</dbReference>
<reference evidence="4" key="1">
    <citation type="submission" date="2023-03" db="EMBL/GenBank/DDBJ databases">
        <title>Massive genome expansion in bonnet fungi (Mycena s.s.) driven by repeated elements and novel gene families across ecological guilds.</title>
        <authorList>
            <consortium name="Lawrence Berkeley National Laboratory"/>
            <person name="Harder C.B."/>
            <person name="Miyauchi S."/>
            <person name="Viragh M."/>
            <person name="Kuo A."/>
            <person name="Thoen E."/>
            <person name="Andreopoulos B."/>
            <person name="Lu D."/>
            <person name="Skrede I."/>
            <person name="Drula E."/>
            <person name="Henrissat B."/>
            <person name="Morin E."/>
            <person name="Kohler A."/>
            <person name="Barry K."/>
            <person name="LaButti K."/>
            <person name="Morin E."/>
            <person name="Salamov A."/>
            <person name="Lipzen A."/>
            <person name="Mereny Z."/>
            <person name="Hegedus B."/>
            <person name="Baldrian P."/>
            <person name="Stursova M."/>
            <person name="Weitz H."/>
            <person name="Taylor A."/>
            <person name="Grigoriev I.V."/>
            <person name="Nagy L.G."/>
            <person name="Martin F."/>
            <person name="Kauserud H."/>
        </authorList>
    </citation>
    <scope>NUCLEOTIDE SEQUENCE</scope>
    <source>
        <strain evidence="4">9284</strain>
    </source>
</reference>
<organism evidence="4 5">
    <name type="scientific">Roridomyces roridus</name>
    <dbReference type="NCBI Taxonomy" id="1738132"/>
    <lineage>
        <taxon>Eukaryota</taxon>
        <taxon>Fungi</taxon>
        <taxon>Dikarya</taxon>
        <taxon>Basidiomycota</taxon>
        <taxon>Agaricomycotina</taxon>
        <taxon>Agaricomycetes</taxon>
        <taxon>Agaricomycetidae</taxon>
        <taxon>Agaricales</taxon>
        <taxon>Marasmiineae</taxon>
        <taxon>Mycenaceae</taxon>
        <taxon>Roridomyces</taxon>
    </lineage>
</organism>
<dbReference type="EMBL" id="JARKIF010000024">
    <property type="protein sequence ID" value="KAJ7615338.1"/>
    <property type="molecule type" value="Genomic_DNA"/>
</dbReference>
<dbReference type="InterPro" id="IPR050177">
    <property type="entry name" value="Lipid_A_modif_metabolic_enz"/>
</dbReference>
<comment type="caution">
    <text evidence="4">The sequence shown here is derived from an EMBL/GenBank/DDBJ whole genome shotgun (WGS) entry which is preliminary data.</text>
</comment>
<dbReference type="SUPFAM" id="SSF51735">
    <property type="entry name" value="NAD(P)-binding Rossmann-fold domains"/>
    <property type="match status" value="1"/>
</dbReference>